<feature type="region of interest" description="Disordered" evidence="1">
    <location>
        <begin position="283"/>
        <end position="306"/>
    </location>
</feature>
<evidence type="ECO:0000313" key="2">
    <source>
        <dbReference type="EMBL" id="RZC75206.1"/>
    </source>
</evidence>
<evidence type="ECO:0000256" key="1">
    <source>
        <dbReference type="SAM" id="MobiDB-lite"/>
    </source>
</evidence>
<feature type="compositionally biased region" description="Polar residues" evidence="1">
    <location>
        <begin position="76"/>
        <end position="87"/>
    </location>
</feature>
<proteinExistence type="predicted"/>
<keyword evidence="3" id="KW-1185">Reference proteome</keyword>
<feature type="compositionally biased region" description="Low complexity" evidence="1">
    <location>
        <begin position="182"/>
        <end position="205"/>
    </location>
</feature>
<dbReference type="EMBL" id="CM010722">
    <property type="protein sequence ID" value="RZC75206.1"/>
    <property type="molecule type" value="Genomic_DNA"/>
</dbReference>
<feature type="compositionally biased region" description="Pro residues" evidence="1">
    <location>
        <begin position="100"/>
        <end position="111"/>
    </location>
</feature>
<organism evidence="2 3">
    <name type="scientific">Papaver somniferum</name>
    <name type="common">Opium poppy</name>
    <dbReference type="NCBI Taxonomy" id="3469"/>
    <lineage>
        <taxon>Eukaryota</taxon>
        <taxon>Viridiplantae</taxon>
        <taxon>Streptophyta</taxon>
        <taxon>Embryophyta</taxon>
        <taxon>Tracheophyta</taxon>
        <taxon>Spermatophyta</taxon>
        <taxon>Magnoliopsida</taxon>
        <taxon>Ranunculales</taxon>
        <taxon>Papaveraceae</taxon>
        <taxon>Papaveroideae</taxon>
        <taxon>Papaver</taxon>
    </lineage>
</organism>
<gene>
    <name evidence="2" type="ORF">C5167_050689</name>
</gene>
<feature type="compositionally biased region" description="Low complexity" evidence="1">
    <location>
        <begin position="57"/>
        <end position="75"/>
    </location>
</feature>
<feature type="region of interest" description="Disordered" evidence="1">
    <location>
        <begin position="26"/>
        <end position="111"/>
    </location>
</feature>
<dbReference type="Proteomes" id="UP000316621">
    <property type="component" value="Chromosome 8"/>
</dbReference>
<feature type="compositionally biased region" description="Low complexity" evidence="1">
    <location>
        <begin position="33"/>
        <end position="48"/>
    </location>
</feature>
<feature type="compositionally biased region" description="Low complexity" evidence="1">
    <location>
        <begin position="254"/>
        <end position="264"/>
    </location>
</feature>
<feature type="region of interest" description="Disordered" evidence="1">
    <location>
        <begin position="168"/>
        <end position="264"/>
    </location>
</feature>
<reference evidence="2 3" key="1">
    <citation type="journal article" date="2018" name="Science">
        <title>The opium poppy genome and morphinan production.</title>
        <authorList>
            <person name="Guo L."/>
            <person name="Winzer T."/>
            <person name="Yang X."/>
            <person name="Li Y."/>
            <person name="Ning Z."/>
            <person name="He Z."/>
            <person name="Teodor R."/>
            <person name="Lu Y."/>
            <person name="Bowser T.A."/>
            <person name="Graham I.A."/>
            <person name="Ye K."/>
        </authorList>
    </citation>
    <scope>NUCLEOTIDE SEQUENCE [LARGE SCALE GENOMIC DNA]</scope>
    <source>
        <strain evidence="3">cv. HN1</strain>
        <tissue evidence="2">Leaves</tissue>
    </source>
</reference>
<dbReference type="AlphaFoldDB" id="A0A4Y7KQS3"/>
<name>A0A4Y7KQS3_PAPSO</name>
<dbReference type="Gramene" id="RZC75206">
    <property type="protein sequence ID" value="RZC75206"/>
    <property type="gene ID" value="C5167_050689"/>
</dbReference>
<feature type="compositionally biased region" description="Low complexity" evidence="1">
    <location>
        <begin position="88"/>
        <end position="99"/>
    </location>
</feature>
<feature type="compositionally biased region" description="Pro residues" evidence="1">
    <location>
        <begin position="218"/>
        <end position="239"/>
    </location>
</feature>
<protein>
    <submittedName>
        <fullName evidence="2">Uncharacterized protein</fullName>
    </submittedName>
</protein>
<dbReference type="OrthoDB" id="1898803at2759"/>
<dbReference type="OMA" id="ENQIDHP"/>
<sequence length="409" mass="43316">MTENQIDHPVINLLSSFTNQCSKCGIMKRRRSSSSAASSSPSSSSKSPNNPPSKIQPNSTNNIISPSFSNPNNPSQLRSMSSASTHVSPSPTLTLLPPSSSSPPPLIWWRPSPPPPRKLNSFSDRRPVKLDSLSIPPTKSWQEFVSSAFSTPSSTPNCILSLACGQFGGGGGSQRQDSPLQSISNSPVSPSSHSFVPPSLGCPSSVSPPSPLSHSFVPPSPSPPLLSPPLVSPPPPRKPSPFSTPTKSRQGLISSASSTPLSSPSCTLCIECGGGSKRKGFPLLLSPSSGAKSNGGGSSTPPSAAAKKRWMSVRNALKQMQHKWMMDNISQQLKEQNNGAPEIAVNEKPNIDINSQGVYGTVPSEQNAGVVQEVVHDENVSFDRDGDTMRVCYMCCCGRQKQIFFAISN</sequence>
<evidence type="ECO:0000313" key="3">
    <source>
        <dbReference type="Proteomes" id="UP000316621"/>
    </source>
</evidence>
<accession>A0A4Y7KQS3</accession>